<organism evidence="1 2">
    <name type="scientific">Agrilus planipennis</name>
    <name type="common">Emerald ash borer</name>
    <name type="synonym">Agrilus marcopoli</name>
    <dbReference type="NCBI Taxonomy" id="224129"/>
    <lineage>
        <taxon>Eukaryota</taxon>
        <taxon>Metazoa</taxon>
        <taxon>Ecdysozoa</taxon>
        <taxon>Arthropoda</taxon>
        <taxon>Hexapoda</taxon>
        <taxon>Insecta</taxon>
        <taxon>Pterygota</taxon>
        <taxon>Neoptera</taxon>
        <taxon>Endopterygota</taxon>
        <taxon>Coleoptera</taxon>
        <taxon>Polyphaga</taxon>
        <taxon>Elateriformia</taxon>
        <taxon>Buprestoidea</taxon>
        <taxon>Buprestidae</taxon>
        <taxon>Agrilinae</taxon>
        <taxon>Agrilus</taxon>
    </lineage>
</organism>
<dbReference type="InterPro" id="IPR010487">
    <property type="entry name" value="NGRN/Rrg9"/>
</dbReference>
<dbReference type="Proteomes" id="UP000192223">
    <property type="component" value="Unplaced"/>
</dbReference>
<proteinExistence type="predicted"/>
<dbReference type="Pfam" id="PF06413">
    <property type="entry name" value="Neugrin"/>
    <property type="match status" value="1"/>
</dbReference>
<evidence type="ECO:0000313" key="1">
    <source>
        <dbReference type="Proteomes" id="UP000192223"/>
    </source>
</evidence>
<dbReference type="GO" id="GO:0005634">
    <property type="term" value="C:nucleus"/>
    <property type="evidence" value="ECO:0007669"/>
    <property type="project" value="TreeGrafter"/>
</dbReference>
<dbReference type="PANTHER" id="PTHR13475">
    <property type="entry name" value="NEUGRIN"/>
    <property type="match status" value="1"/>
</dbReference>
<dbReference type="OrthoDB" id="6415470at2759"/>
<gene>
    <name evidence="2" type="primary">LOC108738407</name>
</gene>
<sequence length="344" mass="41096">MFSALKLLKPFGELFESRLNCNRKYRIHLSKSRRHRSNPEIQSEDDFEEEGEADFMNLNLSYDKHVDELKTLKEREKRLIVRQKYFKQTLPNFLTWSEKEQIRYLHHSDPELWTFEKLSDGFPALPRVISKVIKSSWTKLNDNKIKAHDISVQENWDLFKQGKLSRLPNELVDHLKQFQQRKINIGEKFAARNERSQKEETPAGEFSEIIKSYDRLKNKKTDETVTSNDINIFDYKKVQKETYLITPPDHFENKRHVQLKFLESENKIRTIPNDLLEKNEVEYRKCSETKVVSMGRQKKDYSFLLYPQKIRIPAKVRKSGCIYKLQDSFYDDDGEFLYRVPGML</sequence>
<dbReference type="GeneID" id="108738407"/>
<dbReference type="InParanoid" id="A0A1W4WTT6"/>
<dbReference type="PANTHER" id="PTHR13475:SF3">
    <property type="entry name" value="NEUGRIN"/>
    <property type="match status" value="1"/>
</dbReference>
<reference evidence="2" key="1">
    <citation type="submission" date="2025-08" db="UniProtKB">
        <authorList>
            <consortium name="RefSeq"/>
        </authorList>
    </citation>
    <scope>IDENTIFICATION</scope>
    <source>
        <tissue evidence="2">Entire body</tissue>
    </source>
</reference>
<dbReference type="FunCoup" id="A0A1W4WTT6">
    <property type="interactions" value="417"/>
</dbReference>
<protein>
    <submittedName>
        <fullName evidence="2">Neugrin-like protein DDB_G0288135</fullName>
    </submittedName>
</protein>
<dbReference type="KEGG" id="apln:108738407"/>
<evidence type="ECO:0000313" key="2">
    <source>
        <dbReference type="RefSeq" id="XP_018327311.1"/>
    </source>
</evidence>
<accession>A0A1W4WTT6</accession>
<keyword evidence="1" id="KW-1185">Reference proteome</keyword>
<dbReference type="AlphaFoldDB" id="A0A1W4WTT6"/>
<name>A0A1W4WTT6_AGRPL</name>
<dbReference type="RefSeq" id="XP_018327311.1">
    <property type="nucleotide sequence ID" value="XM_018471809.1"/>
</dbReference>